<dbReference type="Gene3D" id="3.90.940.20">
    <property type="entry name" value="RPB5-like RNA polymerase subunit"/>
    <property type="match status" value="1"/>
</dbReference>
<dbReference type="GO" id="GO:0042797">
    <property type="term" value="P:tRNA transcription by RNA polymerase III"/>
    <property type="evidence" value="ECO:0007669"/>
    <property type="project" value="TreeGrafter"/>
</dbReference>
<dbReference type="GO" id="GO:0003899">
    <property type="term" value="F:DNA-directed RNA polymerase activity"/>
    <property type="evidence" value="ECO:0007669"/>
    <property type="project" value="InterPro"/>
</dbReference>
<dbReference type="InterPro" id="IPR000783">
    <property type="entry name" value="RNA_pol_subH/Rpb5_C"/>
</dbReference>
<accession>A0A7S2SDV3</accession>
<protein>
    <submittedName>
        <fullName evidence="7">Uncharacterized protein</fullName>
    </submittedName>
</protein>
<evidence type="ECO:0000259" key="6">
    <source>
        <dbReference type="Pfam" id="PF03871"/>
    </source>
</evidence>
<dbReference type="InterPro" id="IPR035913">
    <property type="entry name" value="RPB5-like_sf"/>
</dbReference>
<keyword evidence="2" id="KW-0804">Transcription</keyword>
<dbReference type="Gene3D" id="3.40.1340.10">
    <property type="entry name" value="RNA polymerase, Rpb5, N-terminal domain"/>
    <property type="match status" value="1"/>
</dbReference>
<dbReference type="InterPro" id="IPR014381">
    <property type="entry name" value="Arch_Rpo5/euc_Rpb5"/>
</dbReference>
<gene>
    <name evidence="7" type="ORF">QSP1433_LOCUS12957</name>
</gene>
<dbReference type="PANTHER" id="PTHR10535">
    <property type="entry name" value="DNA-DIRECTED RNA POLYMERASES I, II, AND III SUBUNIT RPABC1"/>
    <property type="match status" value="1"/>
</dbReference>
<dbReference type="GO" id="GO:0006362">
    <property type="term" value="P:transcription elongation by RNA polymerase I"/>
    <property type="evidence" value="ECO:0007669"/>
    <property type="project" value="TreeGrafter"/>
</dbReference>
<feature type="domain" description="RNA polymerase Rpb5 N-terminal" evidence="6">
    <location>
        <begin position="9"/>
        <end position="93"/>
    </location>
</feature>
<dbReference type="AlphaFoldDB" id="A0A7S2SDV3"/>
<dbReference type="SUPFAM" id="SSF53036">
    <property type="entry name" value="Eukaryotic RPB5 N-terminal domain"/>
    <property type="match status" value="1"/>
</dbReference>
<dbReference type="FunFam" id="3.40.1340.10:FF:000001">
    <property type="entry name" value="DNA-directed RNA polymerases I, II, and III subunit RPABC1"/>
    <property type="match status" value="1"/>
</dbReference>
<sequence>MDDVDPDHRKAFRLFRVFKTIMKMLHNRKYLVSQSEIELTFADFKSRYQYPVDKNLMLLLVSKVDDPNDQMFVFFPTEEKVDVNCVGHYAEKMSKQEVRKAILVVEKDISPFARKALAEAQPMYFIEVFKESELLVDITEHELVPKHEVLSSEEKDQLMKRYKLKDSQLPRMYITDPITRYFGLVRGQVVKIIRSSETAGRYVSYRIVY</sequence>
<dbReference type="InterPro" id="IPR020608">
    <property type="entry name" value="RNA_pol_subH/Rpb5_CS"/>
</dbReference>
<dbReference type="Pfam" id="PF03871">
    <property type="entry name" value="RNA_pol_Rpb5_N"/>
    <property type="match status" value="1"/>
</dbReference>
<evidence type="ECO:0000313" key="7">
    <source>
        <dbReference type="EMBL" id="CAD9696740.1"/>
    </source>
</evidence>
<dbReference type="GO" id="GO:0003677">
    <property type="term" value="F:DNA binding"/>
    <property type="evidence" value="ECO:0007669"/>
    <property type="project" value="InterPro"/>
</dbReference>
<evidence type="ECO:0000256" key="4">
    <source>
        <dbReference type="ARBA" id="ARBA00025765"/>
    </source>
</evidence>
<dbReference type="InterPro" id="IPR005571">
    <property type="entry name" value="RNA_pol_Rpb5_N"/>
</dbReference>
<dbReference type="PROSITE" id="PS01110">
    <property type="entry name" value="RNA_POL_H_23KD"/>
    <property type="match status" value="1"/>
</dbReference>
<dbReference type="InterPro" id="IPR036710">
    <property type="entry name" value="RNA_pol_Rpb5_N_sf"/>
</dbReference>
<dbReference type="GO" id="GO:0005665">
    <property type="term" value="C:RNA polymerase II, core complex"/>
    <property type="evidence" value="ECO:0007669"/>
    <property type="project" value="TreeGrafter"/>
</dbReference>
<evidence type="ECO:0000256" key="3">
    <source>
        <dbReference type="ARBA" id="ARBA00023242"/>
    </source>
</evidence>
<reference evidence="7" key="1">
    <citation type="submission" date="2021-01" db="EMBL/GenBank/DDBJ databases">
        <authorList>
            <person name="Corre E."/>
            <person name="Pelletier E."/>
            <person name="Niang G."/>
            <person name="Scheremetjew M."/>
            <person name="Finn R."/>
            <person name="Kale V."/>
            <person name="Holt S."/>
            <person name="Cochrane G."/>
            <person name="Meng A."/>
            <person name="Brown T."/>
            <person name="Cohen L."/>
        </authorList>
    </citation>
    <scope>NUCLEOTIDE SEQUENCE</scope>
    <source>
        <strain evidence="7">NY070348D</strain>
    </source>
</reference>
<dbReference type="FunFam" id="3.90.940.20:FF:000001">
    <property type="entry name" value="DNA-directed RNA polymerases I, II, and III subunit RPABC1"/>
    <property type="match status" value="1"/>
</dbReference>
<keyword evidence="3" id="KW-0539">Nucleus</keyword>
<comment type="subcellular location">
    <subcellularLocation>
        <location evidence="1">Nucleus</location>
    </subcellularLocation>
</comment>
<dbReference type="EMBL" id="HBHK01020418">
    <property type="protein sequence ID" value="CAD9696740.1"/>
    <property type="molecule type" value="Transcribed_RNA"/>
</dbReference>
<dbReference type="SUPFAM" id="SSF55287">
    <property type="entry name" value="RPB5-like RNA polymerase subunit"/>
    <property type="match status" value="1"/>
</dbReference>
<dbReference type="Pfam" id="PF01191">
    <property type="entry name" value="RNA_pol_Rpb5_C"/>
    <property type="match status" value="1"/>
</dbReference>
<proteinExistence type="inferred from homology"/>
<evidence type="ECO:0000259" key="5">
    <source>
        <dbReference type="Pfam" id="PF01191"/>
    </source>
</evidence>
<organism evidence="7">
    <name type="scientific">Mucochytrium quahogii</name>
    <dbReference type="NCBI Taxonomy" id="96639"/>
    <lineage>
        <taxon>Eukaryota</taxon>
        <taxon>Sar</taxon>
        <taxon>Stramenopiles</taxon>
        <taxon>Bigyra</taxon>
        <taxon>Labyrinthulomycetes</taxon>
        <taxon>Thraustochytrida</taxon>
        <taxon>Thraustochytriidae</taxon>
        <taxon>Mucochytrium</taxon>
    </lineage>
</organism>
<dbReference type="PIRSF" id="PIRSF000747">
    <property type="entry name" value="RPB5"/>
    <property type="match status" value="1"/>
</dbReference>
<evidence type="ECO:0000256" key="2">
    <source>
        <dbReference type="ARBA" id="ARBA00023163"/>
    </source>
</evidence>
<dbReference type="NCBIfam" id="NF007129">
    <property type="entry name" value="PRK09570.1"/>
    <property type="match status" value="1"/>
</dbReference>
<feature type="domain" description="RNA polymerase subunit H/Rpb5 C-terminal" evidence="5">
    <location>
        <begin position="136"/>
        <end position="208"/>
    </location>
</feature>
<name>A0A7S2SDV3_9STRA</name>
<dbReference type="GO" id="GO:0005666">
    <property type="term" value="C:RNA polymerase III complex"/>
    <property type="evidence" value="ECO:0007669"/>
    <property type="project" value="TreeGrafter"/>
</dbReference>
<comment type="similarity">
    <text evidence="4">Belongs to the archaeal Rpo5/eukaryotic RPB5 RNA polymerase subunit family.</text>
</comment>
<dbReference type="HAMAP" id="MF_00025">
    <property type="entry name" value="RNApol_Rpo5_RPB5"/>
    <property type="match status" value="1"/>
</dbReference>
<dbReference type="GO" id="GO:0005736">
    <property type="term" value="C:RNA polymerase I complex"/>
    <property type="evidence" value="ECO:0007669"/>
    <property type="project" value="TreeGrafter"/>
</dbReference>
<evidence type="ECO:0000256" key="1">
    <source>
        <dbReference type="ARBA" id="ARBA00004123"/>
    </source>
</evidence>
<dbReference type="GO" id="GO:0006366">
    <property type="term" value="P:transcription by RNA polymerase II"/>
    <property type="evidence" value="ECO:0007669"/>
    <property type="project" value="TreeGrafter"/>
</dbReference>
<dbReference type="PANTHER" id="PTHR10535:SF0">
    <property type="entry name" value="DNA-DIRECTED RNA POLYMERASES I, II, AND III SUBUNIT RPABC1"/>
    <property type="match status" value="1"/>
</dbReference>